<dbReference type="EMBL" id="VDFU01000003">
    <property type="protein sequence ID" value="TNC51949.1"/>
    <property type="molecule type" value="Genomic_DNA"/>
</dbReference>
<comment type="caution">
    <text evidence="2">The sequence shown here is derived from an EMBL/GenBank/DDBJ whole genome shotgun (WGS) entry which is preliminary data.</text>
</comment>
<dbReference type="AlphaFoldDB" id="A0A5C4N5N3"/>
<accession>A0A5C4N5N3</accession>
<gene>
    <name evidence="2" type="ORF">FHG66_03845</name>
</gene>
<evidence type="ECO:0000313" key="2">
    <source>
        <dbReference type="EMBL" id="TNC51949.1"/>
    </source>
</evidence>
<evidence type="ECO:0000259" key="1">
    <source>
        <dbReference type="Pfam" id="PF25838"/>
    </source>
</evidence>
<keyword evidence="3" id="KW-1185">Reference proteome</keyword>
<dbReference type="InterPro" id="IPR058787">
    <property type="entry name" value="ApnL_M"/>
</dbReference>
<name>A0A5C4N5N3_9RHOB</name>
<sequence>MTDGPVLRLGDAAPDAEPASARMPDLLLAAEAGWLRPEGPFPARGLLLRLRSTDEDDATLQEACRSLAHGGMLDLEVVLPEEAECGPGLDALALRLARMGLFPRHVAALPEPQLGGVIPQEPTPQACTEAVAAAFPEAQVGLGVLTSFAGDRRPTAEAPGHYVTLGASAVGPGAADAAVLEALEVLPQVFADARAAAGTRALRLGLVSMALRPWPGSRSHGTDPRQKGLLAAAYAVAACAAAAKAGAEAVALAAPAGPFGIVGDSGEARLLLHVHAGLHAAADRVVRVDPVPGLRGIAWEGGAVLANASLVPVTVPAPFATGAHLSADALEAARNPDWLSLAAGPLPGEVTLGPCEVLFAGEAAQSL</sequence>
<evidence type="ECO:0000313" key="3">
    <source>
        <dbReference type="Proteomes" id="UP000305887"/>
    </source>
</evidence>
<dbReference type="OrthoDB" id="931854at2"/>
<feature type="domain" description="D-apionate lactonase TIM barrel" evidence="1">
    <location>
        <begin position="47"/>
        <end position="282"/>
    </location>
</feature>
<reference evidence="2 3" key="1">
    <citation type="submission" date="2019-06" db="EMBL/GenBank/DDBJ databases">
        <title>YIM 131921 draft genome.</title>
        <authorList>
            <person name="Jiang L."/>
        </authorList>
    </citation>
    <scope>NUCLEOTIDE SEQUENCE [LARGE SCALE GENOMIC DNA]</scope>
    <source>
        <strain evidence="2 3">YIM 131921</strain>
    </source>
</reference>
<dbReference type="RefSeq" id="WP_139075371.1">
    <property type="nucleotide sequence ID" value="NZ_VDFU01000003.1"/>
</dbReference>
<proteinExistence type="predicted"/>
<dbReference type="Proteomes" id="UP000305887">
    <property type="component" value="Unassembled WGS sequence"/>
</dbReference>
<protein>
    <recommendedName>
        <fullName evidence="1">D-apionate lactonase TIM barrel domain-containing protein</fullName>
    </recommendedName>
</protein>
<organism evidence="2 3">
    <name type="scientific">Rubellimicrobium rubrum</name>
    <dbReference type="NCBI Taxonomy" id="2585369"/>
    <lineage>
        <taxon>Bacteria</taxon>
        <taxon>Pseudomonadati</taxon>
        <taxon>Pseudomonadota</taxon>
        <taxon>Alphaproteobacteria</taxon>
        <taxon>Rhodobacterales</taxon>
        <taxon>Roseobacteraceae</taxon>
        <taxon>Rubellimicrobium</taxon>
    </lineage>
</organism>
<dbReference type="Pfam" id="PF25838">
    <property type="entry name" value="Apionate_lact_M"/>
    <property type="match status" value="1"/>
</dbReference>